<comment type="function">
    <text evidence="2">Catalyzes the reduction of dTDP-6-deoxy-L-lyxo-4-hexulose to yield dTDP-L-rhamnose.</text>
</comment>
<dbReference type="Pfam" id="PF04321">
    <property type="entry name" value="RmlD_sub_bind"/>
    <property type="match status" value="1"/>
</dbReference>
<dbReference type="EC" id="1.1.1.133" evidence="2"/>
<dbReference type="SUPFAM" id="SSF51735">
    <property type="entry name" value="NAD(P)-binding Rossmann-fold domains"/>
    <property type="match status" value="1"/>
</dbReference>
<evidence type="ECO:0000313" key="5">
    <source>
        <dbReference type="Proteomes" id="UP000557204"/>
    </source>
</evidence>
<dbReference type="CDD" id="cd05254">
    <property type="entry name" value="dTDP_HR_like_SDR_e"/>
    <property type="match status" value="1"/>
</dbReference>
<keyword evidence="5" id="KW-1185">Reference proteome</keyword>
<sequence>MAPVDRAQRWAVLGAGGMLGHDLVDVLTDAGVSVRAFTHADLDITEADATRRALAGIDVVVNAAAWTDVDGAETHESEAMAVNAVGAAHVARAARLAGARLVHLSTDYVFDGHHAAPYPEDAPTAPESVYGRSKAAGERAVRDEAFDHLIVRTAWLYGAHGHCFPRTIARLAAERDRLAVVHDQVGQPTWSRDLAELIVRLVAARAPAGTYHGTASGRTSWHGFARRVLAAAGSSVPVDRVPSAAFPRPARRPQFSVLGHDALRRAGVEPIGDWADRWDVAAPSVLAGIADVRGAREVGYPSSSVSR</sequence>
<evidence type="ECO:0000256" key="1">
    <source>
        <dbReference type="ARBA" id="ARBA00010944"/>
    </source>
</evidence>
<evidence type="ECO:0000313" key="4">
    <source>
        <dbReference type="EMBL" id="NNU27558.1"/>
    </source>
</evidence>
<dbReference type="InterPro" id="IPR029903">
    <property type="entry name" value="RmlD-like-bd"/>
</dbReference>
<gene>
    <name evidence="4" type="primary">rfbD</name>
    <name evidence="4" type="ORF">HLI28_08380</name>
</gene>
<proteinExistence type="inferred from homology"/>
<dbReference type="Proteomes" id="UP000557204">
    <property type="component" value="Unassembled WGS sequence"/>
</dbReference>
<dbReference type="GO" id="GO:0008831">
    <property type="term" value="F:dTDP-4-dehydrorhamnose reductase activity"/>
    <property type="evidence" value="ECO:0007669"/>
    <property type="project" value="UniProtKB-EC"/>
</dbReference>
<dbReference type="InterPro" id="IPR036291">
    <property type="entry name" value="NAD(P)-bd_dom_sf"/>
</dbReference>
<dbReference type="Gene3D" id="3.40.50.720">
    <property type="entry name" value="NAD(P)-binding Rossmann-like Domain"/>
    <property type="match status" value="1"/>
</dbReference>
<dbReference type="InterPro" id="IPR005913">
    <property type="entry name" value="dTDP_dehydrorham_reduct"/>
</dbReference>
<feature type="domain" description="RmlD-like substrate binding" evidence="3">
    <location>
        <begin position="12"/>
        <end position="276"/>
    </location>
</feature>
<dbReference type="GO" id="GO:0019305">
    <property type="term" value="P:dTDP-rhamnose biosynthetic process"/>
    <property type="evidence" value="ECO:0007669"/>
    <property type="project" value="UniProtKB-UniPathway"/>
</dbReference>
<protein>
    <recommendedName>
        <fullName evidence="2">dTDP-4-dehydrorhamnose reductase</fullName>
        <ecNumber evidence="2">1.1.1.133</ecNumber>
    </recommendedName>
</protein>
<dbReference type="NCBIfam" id="TIGR01214">
    <property type="entry name" value="rmlD"/>
    <property type="match status" value="1"/>
</dbReference>
<organism evidence="4 5">
    <name type="scientific">Isoptericola sediminis</name>
    <dbReference type="NCBI Taxonomy" id="2733572"/>
    <lineage>
        <taxon>Bacteria</taxon>
        <taxon>Bacillati</taxon>
        <taxon>Actinomycetota</taxon>
        <taxon>Actinomycetes</taxon>
        <taxon>Micrococcales</taxon>
        <taxon>Promicromonosporaceae</taxon>
        <taxon>Isoptericola</taxon>
    </lineage>
</organism>
<keyword evidence="2 4" id="KW-0560">Oxidoreductase</keyword>
<reference evidence="4 5" key="1">
    <citation type="submission" date="2020-05" db="EMBL/GenBank/DDBJ databases">
        <title>Genome sequence of Isoptericola sp. JC619 isolated from Chilika lagoon, India.</title>
        <authorList>
            <person name="Kumar D."/>
            <person name="Appam K."/>
            <person name="Gandham S."/>
            <person name="Uppada J."/>
            <person name="Sasikala C."/>
            <person name="Venkata Ramana C."/>
        </authorList>
    </citation>
    <scope>NUCLEOTIDE SEQUENCE [LARGE SCALE GENOMIC DNA]</scope>
    <source>
        <strain evidence="4 5">JC619</strain>
    </source>
</reference>
<dbReference type="AlphaFoldDB" id="A0A849K2V1"/>
<dbReference type="RefSeq" id="WP_171247066.1">
    <property type="nucleotide sequence ID" value="NZ_JABFAJ010000015.1"/>
</dbReference>
<dbReference type="PANTHER" id="PTHR10491">
    <property type="entry name" value="DTDP-4-DEHYDRORHAMNOSE REDUCTASE"/>
    <property type="match status" value="1"/>
</dbReference>
<evidence type="ECO:0000256" key="2">
    <source>
        <dbReference type="RuleBase" id="RU364082"/>
    </source>
</evidence>
<accession>A0A849K2V1</accession>
<dbReference type="EMBL" id="JABFAJ010000015">
    <property type="protein sequence ID" value="NNU27558.1"/>
    <property type="molecule type" value="Genomic_DNA"/>
</dbReference>
<name>A0A849K2V1_9MICO</name>
<evidence type="ECO:0000259" key="3">
    <source>
        <dbReference type="Pfam" id="PF04321"/>
    </source>
</evidence>
<comment type="pathway">
    <text evidence="2">Carbohydrate biosynthesis; dTDP-L-rhamnose biosynthesis.</text>
</comment>
<dbReference type="PANTHER" id="PTHR10491:SF4">
    <property type="entry name" value="METHIONINE ADENOSYLTRANSFERASE 2 SUBUNIT BETA"/>
    <property type="match status" value="1"/>
</dbReference>
<dbReference type="Gene3D" id="3.90.25.10">
    <property type="entry name" value="UDP-galactose 4-epimerase, domain 1"/>
    <property type="match status" value="1"/>
</dbReference>
<dbReference type="GO" id="GO:0005829">
    <property type="term" value="C:cytosol"/>
    <property type="evidence" value="ECO:0007669"/>
    <property type="project" value="TreeGrafter"/>
</dbReference>
<comment type="caution">
    <text evidence="4">The sequence shown here is derived from an EMBL/GenBank/DDBJ whole genome shotgun (WGS) entry which is preliminary data.</text>
</comment>
<keyword evidence="2" id="KW-0521">NADP</keyword>
<comment type="similarity">
    <text evidence="1 2">Belongs to the dTDP-4-dehydrorhamnose reductase family.</text>
</comment>
<dbReference type="UniPathway" id="UPA00124"/>